<feature type="domain" description="Glycosyltransferase subfamily 4-like N-terminal" evidence="1">
    <location>
        <begin position="89"/>
        <end position="191"/>
    </location>
</feature>
<gene>
    <name evidence="3" type="ORF">ABLV49_05340</name>
</gene>
<evidence type="ECO:0000313" key="3">
    <source>
        <dbReference type="EMBL" id="XBP71229.1"/>
    </source>
</evidence>
<name>A0AAU7LUB4_9BURK</name>
<dbReference type="SUPFAM" id="SSF53756">
    <property type="entry name" value="UDP-Glycosyltransferase/glycogen phosphorylase"/>
    <property type="match status" value="1"/>
</dbReference>
<dbReference type="RefSeq" id="WP_349280598.1">
    <property type="nucleotide sequence ID" value="NZ_CBCSCU010000021.1"/>
</dbReference>
<organism evidence="3">
    <name type="scientific">Polaromonas hydrogenivorans</name>
    <dbReference type="NCBI Taxonomy" id="335476"/>
    <lineage>
        <taxon>Bacteria</taxon>
        <taxon>Pseudomonadati</taxon>
        <taxon>Pseudomonadota</taxon>
        <taxon>Betaproteobacteria</taxon>
        <taxon>Burkholderiales</taxon>
        <taxon>Comamonadaceae</taxon>
        <taxon>Polaromonas</taxon>
    </lineage>
</organism>
<dbReference type="EMBL" id="CP157675">
    <property type="protein sequence ID" value="XBP71229.1"/>
    <property type="molecule type" value="Genomic_DNA"/>
</dbReference>
<dbReference type="Pfam" id="PF26337">
    <property type="entry name" value="Gtf3_C"/>
    <property type="match status" value="1"/>
</dbReference>
<dbReference type="Pfam" id="PF13439">
    <property type="entry name" value="Glyco_transf_4"/>
    <property type="match status" value="1"/>
</dbReference>
<keyword evidence="3" id="KW-0808">Transferase</keyword>
<dbReference type="AlphaFoldDB" id="A0AAU7LUB4"/>
<keyword evidence="3" id="KW-0328">Glycosyltransferase</keyword>
<accession>A0AAU7LUB4</accession>
<dbReference type="GO" id="GO:0016757">
    <property type="term" value="F:glycosyltransferase activity"/>
    <property type="evidence" value="ECO:0007669"/>
    <property type="project" value="UniProtKB-KW"/>
</dbReference>
<dbReference type="EC" id="2.4.-.-" evidence="3"/>
<dbReference type="InterPro" id="IPR028098">
    <property type="entry name" value="Glyco_trans_4-like_N"/>
</dbReference>
<proteinExistence type="predicted"/>
<reference evidence="3" key="1">
    <citation type="submission" date="2024-05" db="EMBL/GenBank/DDBJ databases">
        <authorList>
            <person name="Bunk B."/>
            <person name="Swiderski J."/>
            <person name="Sproer C."/>
            <person name="Thiel V."/>
        </authorList>
    </citation>
    <scope>NUCLEOTIDE SEQUENCE</scope>
    <source>
        <strain evidence="3">DSM 17735</strain>
    </source>
</reference>
<dbReference type="InterPro" id="IPR058592">
    <property type="entry name" value="Gtf3_C"/>
</dbReference>
<protein>
    <submittedName>
        <fullName evidence="3">Glycosyltransferase</fullName>
        <ecNumber evidence="3">2.4.-.-</ecNumber>
    </submittedName>
</protein>
<evidence type="ECO:0000259" key="1">
    <source>
        <dbReference type="Pfam" id="PF13439"/>
    </source>
</evidence>
<dbReference type="Gene3D" id="3.40.50.2000">
    <property type="entry name" value="Glycogen Phosphorylase B"/>
    <property type="match status" value="2"/>
</dbReference>
<evidence type="ECO:0000259" key="2">
    <source>
        <dbReference type="Pfam" id="PF26337"/>
    </source>
</evidence>
<sequence length="387" mass="44628">MNSKANLHLFLSEVLTETRLFKEAEFTLSRQIFDRVVVLGLWKSPLDTTEKTDYGLEIVRKKTLLRKYKNSYLITSLTYLRKLLAALSLIEYLFAAISISLKLRPSHVSCHNLNLLPVAWISAIVVNAKLIYVPHELETERTGLHGIAKHFNRFIEWMFVRSCKAVIVVCQPIAEWYISNYRMRNVFVIRNMPNLANISNTTNEVNLFRSEFHINDENPIYIYQGVLERERGVDGLVSYFSRHKNKHLVLMGYGDMEPEIREVSANLNNIHYKPAVDMQDIVKYTSNADYGLFVVNGSLSLSYKYCLPNKFFEYLHAGIPVVVSRNMTYLSSIVESLGLGLVLEQGDLSLLDAIEKVDYLDMVKNIVAYRKTCFWECDAVIYSQVYS</sequence>
<feature type="domain" description="Glucosyltransferase 3-like C-terminal" evidence="2">
    <location>
        <begin position="250"/>
        <end position="370"/>
    </location>
</feature>